<dbReference type="GO" id="GO:0006355">
    <property type="term" value="P:regulation of DNA-templated transcription"/>
    <property type="evidence" value="ECO:0007669"/>
    <property type="project" value="InterPro"/>
</dbReference>
<dbReference type="SMART" id="SM00421">
    <property type="entry name" value="HTH_LUXR"/>
    <property type="match status" value="1"/>
</dbReference>
<dbReference type="GO" id="GO:0000160">
    <property type="term" value="P:phosphorelay signal transduction system"/>
    <property type="evidence" value="ECO:0007669"/>
    <property type="project" value="InterPro"/>
</dbReference>
<dbReference type="InterPro" id="IPR000792">
    <property type="entry name" value="Tscrpt_reg_LuxR_C"/>
</dbReference>
<evidence type="ECO:0000259" key="6">
    <source>
        <dbReference type="PROSITE" id="PS50043"/>
    </source>
</evidence>
<dbReference type="GO" id="GO:0003677">
    <property type="term" value="F:DNA binding"/>
    <property type="evidence" value="ECO:0007669"/>
    <property type="project" value="UniProtKB-KW"/>
</dbReference>
<accession>A0A9W5RFL9</accession>
<keyword evidence="3" id="KW-0238">DNA-binding</keyword>
<evidence type="ECO:0000256" key="5">
    <source>
        <dbReference type="PROSITE-ProRule" id="PRU00169"/>
    </source>
</evidence>
<dbReference type="CDD" id="cd06170">
    <property type="entry name" value="LuxR_C_like"/>
    <property type="match status" value="1"/>
</dbReference>
<keyword evidence="4" id="KW-0804">Transcription</keyword>
<comment type="caution">
    <text evidence="8">The sequence shown here is derived from an EMBL/GenBank/DDBJ whole genome shotgun (WGS) entry which is preliminary data.</text>
</comment>
<dbReference type="SMART" id="SM00448">
    <property type="entry name" value="REC"/>
    <property type="match status" value="1"/>
</dbReference>
<feature type="modified residue" description="4-aspartylphosphate" evidence="5">
    <location>
        <position position="53"/>
    </location>
</feature>
<dbReference type="InterPro" id="IPR001789">
    <property type="entry name" value="Sig_transdc_resp-reg_receiver"/>
</dbReference>
<dbReference type="InterPro" id="IPR058245">
    <property type="entry name" value="NreC/VraR/RcsB-like_REC"/>
</dbReference>
<dbReference type="EMBL" id="AGWN01000001">
    <property type="protein sequence ID" value="EPD31573.1"/>
    <property type="molecule type" value="Genomic_DNA"/>
</dbReference>
<dbReference type="PROSITE" id="PS50110">
    <property type="entry name" value="RESPONSE_REGULATORY"/>
    <property type="match status" value="1"/>
</dbReference>
<dbReference type="Gene3D" id="3.40.50.2300">
    <property type="match status" value="1"/>
</dbReference>
<evidence type="ECO:0000256" key="4">
    <source>
        <dbReference type="ARBA" id="ARBA00023163"/>
    </source>
</evidence>
<dbReference type="PANTHER" id="PTHR43214:SF24">
    <property type="entry name" value="TRANSCRIPTIONAL REGULATORY PROTEIN NARL-RELATED"/>
    <property type="match status" value="1"/>
</dbReference>
<dbReference type="PROSITE" id="PS00622">
    <property type="entry name" value="HTH_LUXR_1"/>
    <property type="match status" value="1"/>
</dbReference>
<dbReference type="PANTHER" id="PTHR43214">
    <property type="entry name" value="TWO-COMPONENT RESPONSE REGULATOR"/>
    <property type="match status" value="1"/>
</dbReference>
<dbReference type="InterPro" id="IPR039420">
    <property type="entry name" value="WalR-like"/>
</dbReference>
<keyword evidence="2" id="KW-0805">Transcription regulation</keyword>
<proteinExistence type="predicted"/>
<dbReference type="Proteomes" id="UP000014387">
    <property type="component" value="Unassembled WGS sequence"/>
</dbReference>
<gene>
    <name evidence="8" type="ORF">HMPREF9238_01349</name>
</gene>
<dbReference type="Pfam" id="PF00072">
    <property type="entry name" value="Response_reg"/>
    <property type="match status" value="1"/>
</dbReference>
<dbReference type="RefSeq" id="WP_016444683.1">
    <property type="nucleotide sequence ID" value="NZ_KE150266.1"/>
</dbReference>
<evidence type="ECO:0000313" key="8">
    <source>
        <dbReference type="EMBL" id="EPD31573.1"/>
    </source>
</evidence>
<evidence type="ECO:0000256" key="3">
    <source>
        <dbReference type="ARBA" id="ARBA00023125"/>
    </source>
</evidence>
<feature type="domain" description="Response regulatory" evidence="7">
    <location>
        <begin position="2"/>
        <end position="120"/>
    </location>
</feature>
<feature type="domain" description="HTH luxR-type" evidence="6">
    <location>
        <begin position="135"/>
        <end position="200"/>
    </location>
</feature>
<evidence type="ECO:0000313" key="9">
    <source>
        <dbReference type="Proteomes" id="UP000014387"/>
    </source>
</evidence>
<organism evidence="8 9">
    <name type="scientific">Gleimia europaea ACS-120-V-Col10b</name>
    <dbReference type="NCBI Taxonomy" id="883069"/>
    <lineage>
        <taxon>Bacteria</taxon>
        <taxon>Bacillati</taxon>
        <taxon>Actinomycetota</taxon>
        <taxon>Actinomycetes</taxon>
        <taxon>Actinomycetales</taxon>
        <taxon>Actinomycetaceae</taxon>
        <taxon>Gleimia</taxon>
    </lineage>
</organism>
<dbReference type="SUPFAM" id="SSF46894">
    <property type="entry name" value="C-terminal effector domain of the bipartite response regulators"/>
    <property type="match status" value="1"/>
</dbReference>
<keyword evidence="1 5" id="KW-0597">Phosphoprotein</keyword>
<dbReference type="Pfam" id="PF00196">
    <property type="entry name" value="GerE"/>
    <property type="match status" value="1"/>
</dbReference>
<name>A0A9W5RFL9_9ACTO</name>
<dbReference type="Gene3D" id="1.10.10.10">
    <property type="entry name" value="Winged helix-like DNA-binding domain superfamily/Winged helix DNA-binding domain"/>
    <property type="match status" value="1"/>
</dbReference>
<dbReference type="InterPro" id="IPR036388">
    <property type="entry name" value="WH-like_DNA-bd_sf"/>
</dbReference>
<dbReference type="PROSITE" id="PS50043">
    <property type="entry name" value="HTH_LUXR_2"/>
    <property type="match status" value="1"/>
</dbReference>
<dbReference type="SUPFAM" id="SSF52172">
    <property type="entry name" value="CheY-like"/>
    <property type="match status" value="1"/>
</dbReference>
<evidence type="ECO:0000259" key="7">
    <source>
        <dbReference type="PROSITE" id="PS50110"/>
    </source>
</evidence>
<dbReference type="InterPro" id="IPR016032">
    <property type="entry name" value="Sig_transdc_resp-reg_C-effctor"/>
</dbReference>
<reference evidence="8 9" key="1">
    <citation type="submission" date="2013-05" db="EMBL/GenBank/DDBJ databases">
        <title>The Genome Sequence of Actinomyces europaeus ACS-120-V-COL10B.</title>
        <authorList>
            <consortium name="The Broad Institute Genomics Platform"/>
            <person name="Earl A."/>
            <person name="Ward D."/>
            <person name="Feldgarden M."/>
            <person name="Gevers D."/>
            <person name="Saerens B."/>
            <person name="Vaneechoutte M."/>
            <person name="Walker B."/>
            <person name="Young S."/>
            <person name="Zeng Q."/>
            <person name="Gargeya S."/>
            <person name="Fitzgerald M."/>
            <person name="Haas B."/>
            <person name="Abouelleil A."/>
            <person name="Allen A.W."/>
            <person name="Alvarado L."/>
            <person name="Arachchi H.M."/>
            <person name="Berlin A.M."/>
            <person name="Chapman S.B."/>
            <person name="Gainer-Dewar J."/>
            <person name="Goldberg J."/>
            <person name="Griggs A."/>
            <person name="Gujja S."/>
            <person name="Hansen M."/>
            <person name="Howarth C."/>
            <person name="Imamovic A."/>
            <person name="Ireland A."/>
            <person name="Larimer J."/>
            <person name="McCowan C."/>
            <person name="Murphy C."/>
            <person name="Pearson M."/>
            <person name="Poon T.W."/>
            <person name="Priest M."/>
            <person name="Roberts A."/>
            <person name="Saif S."/>
            <person name="Shea T."/>
            <person name="Sisk P."/>
            <person name="Sykes S."/>
            <person name="Wortman J."/>
            <person name="Nusbaum C."/>
            <person name="Birren B."/>
        </authorList>
    </citation>
    <scope>NUCLEOTIDE SEQUENCE [LARGE SCALE GENOMIC DNA]</scope>
    <source>
        <strain evidence="8 9">ACS-120-V-Col10b</strain>
    </source>
</reference>
<dbReference type="InterPro" id="IPR011006">
    <property type="entry name" value="CheY-like_superfamily"/>
</dbReference>
<dbReference type="PRINTS" id="PR00038">
    <property type="entry name" value="HTHLUXR"/>
</dbReference>
<dbReference type="AlphaFoldDB" id="A0A9W5RFL9"/>
<evidence type="ECO:0000256" key="1">
    <source>
        <dbReference type="ARBA" id="ARBA00022553"/>
    </source>
</evidence>
<sequence length="204" mass="21524">MKVIIVDDHAVVRMGLRAVLENAGGMSVAADFARAEDAINWLRAHPVDLVIMDLRFKQTGAMDGTSAVRAIKQMGGPPVLVVTTYGSEPEILGALAAGAAGYVLKDADTGELQRAVVAAAHGEQFLGSGVEAQIKHRGMPELTGREMDVLRLVAQGKTNAAVAKALFLSEATVKTHLNRVFEKLAVNSRTAAVAKARSVGLLEE</sequence>
<dbReference type="CDD" id="cd17535">
    <property type="entry name" value="REC_NarL-like"/>
    <property type="match status" value="1"/>
</dbReference>
<evidence type="ECO:0000256" key="2">
    <source>
        <dbReference type="ARBA" id="ARBA00023015"/>
    </source>
</evidence>
<keyword evidence="9" id="KW-1185">Reference proteome</keyword>
<protein>
    <submittedName>
        <fullName evidence="8">Uncharacterized protein</fullName>
    </submittedName>
</protein>